<dbReference type="OrthoDB" id="1923904at2759"/>
<dbReference type="InterPro" id="IPR022251">
    <property type="entry name" value="DUF3774_wound-induced"/>
</dbReference>
<evidence type="ECO:0000313" key="2">
    <source>
        <dbReference type="Proteomes" id="UP000796880"/>
    </source>
</evidence>
<accession>A0A8K0MFF9</accession>
<proteinExistence type="predicted"/>
<gene>
    <name evidence="1" type="ORF">FNV43_RR13518</name>
</gene>
<sequence>MNYLSRVWMAASVGVVHGHTDQGHKWKSGIKSIQMSRRVYPSGSGGAESMGLRPLSGAMGSDLAEVLGSCDDRRKQADESLQKVMYLNCWGQG</sequence>
<name>A0A8K0MFF9_9ROSA</name>
<organism evidence="1 2">
    <name type="scientific">Rhamnella rubrinervis</name>
    <dbReference type="NCBI Taxonomy" id="2594499"/>
    <lineage>
        <taxon>Eukaryota</taxon>
        <taxon>Viridiplantae</taxon>
        <taxon>Streptophyta</taxon>
        <taxon>Embryophyta</taxon>
        <taxon>Tracheophyta</taxon>
        <taxon>Spermatophyta</taxon>
        <taxon>Magnoliopsida</taxon>
        <taxon>eudicotyledons</taxon>
        <taxon>Gunneridae</taxon>
        <taxon>Pentapetalae</taxon>
        <taxon>rosids</taxon>
        <taxon>fabids</taxon>
        <taxon>Rosales</taxon>
        <taxon>Rhamnaceae</taxon>
        <taxon>rhamnoid group</taxon>
        <taxon>Rhamneae</taxon>
        <taxon>Rhamnella</taxon>
    </lineage>
</organism>
<dbReference type="Proteomes" id="UP000796880">
    <property type="component" value="Unassembled WGS sequence"/>
</dbReference>
<evidence type="ECO:0000313" key="1">
    <source>
        <dbReference type="EMBL" id="KAF3443828.1"/>
    </source>
</evidence>
<reference evidence="1" key="1">
    <citation type="submission" date="2020-03" db="EMBL/GenBank/DDBJ databases">
        <title>A high-quality chromosome-level genome assembly of a woody plant with both climbing and erect habits, Rhamnella rubrinervis.</title>
        <authorList>
            <person name="Lu Z."/>
            <person name="Yang Y."/>
            <person name="Zhu X."/>
            <person name="Sun Y."/>
        </authorList>
    </citation>
    <scope>NUCLEOTIDE SEQUENCE</scope>
    <source>
        <strain evidence="1">BYM</strain>
        <tissue evidence="1">Leaf</tissue>
    </source>
</reference>
<dbReference type="AlphaFoldDB" id="A0A8K0MFF9"/>
<dbReference type="PANTHER" id="PTHR33090">
    <property type="entry name" value="DUF3774 DOMAIN PROTEIN-RELATED"/>
    <property type="match status" value="1"/>
</dbReference>
<dbReference type="Pfam" id="PF12609">
    <property type="entry name" value="DUF3774"/>
    <property type="match status" value="1"/>
</dbReference>
<dbReference type="EMBL" id="VOIH02000006">
    <property type="protein sequence ID" value="KAF3443828.1"/>
    <property type="molecule type" value="Genomic_DNA"/>
</dbReference>
<keyword evidence="2" id="KW-1185">Reference proteome</keyword>
<comment type="caution">
    <text evidence="1">The sequence shown here is derived from an EMBL/GenBank/DDBJ whole genome shotgun (WGS) entry which is preliminary data.</text>
</comment>
<protein>
    <submittedName>
        <fullName evidence="1">Uncharacterized protein</fullName>
    </submittedName>
</protein>